<feature type="transmembrane region" description="Helical" evidence="5">
    <location>
        <begin position="377"/>
        <end position="397"/>
    </location>
</feature>
<dbReference type="GO" id="GO:0022857">
    <property type="term" value="F:transmembrane transporter activity"/>
    <property type="evidence" value="ECO:0007669"/>
    <property type="project" value="InterPro"/>
</dbReference>
<feature type="transmembrane region" description="Helical" evidence="5">
    <location>
        <begin position="409"/>
        <end position="434"/>
    </location>
</feature>
<dbReference type="InterPro" id="IPR036259">
    <property type="entry name" value="MFS_trans_sf"/>
</dbReference>
<dbReference type="SUPFAM" id="SSF103473">
    <property type="entry name" value="MFS general substrate transporter"/>
    <property type="match status" value="1"/>
</dbReference>
<dbReference type="InterPro" id="IPR011701">
    <property type="entry name" value="MFS"/>
</dbReference>
<organism evidence="6 7">
    <name type="scientific">Penaeus vannamei</name>
    <name type="common">Whiteleg shrimp</name>
    <name type="synonym">Litopenaeus vannamei</name>
    <dbReference type="NCBI Taxonomy" id="6689"/>
    <lineage>
        <taxon>Eukaryota</taxon>
        <taxon>Metazoa</taxon>
        <taxon>Ecdysozoa</taxon>
        <taxon>Arthropoda</taxon>
        <taxon>Crustacea</taxon>
        <taxon>Multicrustacea</taxon>
        <taxon>Malacostraca</taxon>
        <taxon>Eumalacostraca</taxon>
        <taxon>Eucarida</taxon>
        <taxon>Decapoda</taxon>
        <taxon>Dendrobranchiata</taxon>
        <taxon>Penaeoidea</taxon>
        <taxon>Penaeidae</taxon>
        <taxon>Penaeus</taxon>
    </lineage>
</organism>
<feature type="transmembrane region" description="Helical" evidence="5">
    <location>
        <begin position="125"/>
        <end position="149"/>
    </location>
</feature>
<comment type="subcellular location">
    <subcellularLocation>
        <location evidence="1">Membrane</location>
        <topology evidence="1">Multi-pass membrane protein</topology>
    </subcellularLocation>
</comment>
<keyword evidence="4 5" id="KW-0472">Membrane</keyword>
<dbReference type="Proteomes" id="UP000283509">
    <property type="component" value="Unassembled WGS sequence"/>
</dbReference>
<feature type="transmembrane region" description="Helical" evidence="5">
    <location>
        <begin position="101"/>
        <end position="118"/>
    </location>
</feature>
<dbReference type="PANTHER" id="PTHR23507:SF37">
    <property type="entry name" value="GH08173P"/>
    <property type="match status" value="1"/>
</dbReference>
<evidence type="ECO:0000256" key="1">
    <source>
        <dbReference type="ARBA" id="ARBA00004141"/>
    </source>
</evidence>
<reference evidence="6 7" key="2">
    <citation type="submission" date="2019-01" db="EMBL/GenBank/DDBJ databases">
        <title>The decoding of complex shrimp genome reveals the adaptation for benthos swimmer, frequently molting mechanism and breeding impact on genome.</title>
        <authorList>
            <person name="Sun Y."/>
            <person name="Gao Y."/>
            <person name="Yu Y."/>
        </authorList>
    </citation>
    <scope>NUCLEOTIDE SEQUENCE [LARGE SCALE GENOMIC DNA]</scope>
    <source>
        <tissue evidence="6">Muscle</tissue>
    </source>
</reference>
<feature type="transmembrane region" description="Helical" evidence="5">
    <location>
        <begin position="287"/>
        <end position="310"/>
    </location>
</feature>
<feature type="transmembrane region" description="Helical" evidence="5">
    <location>
        <begin position="155"/>
        <end position="177"/>
    </location>
</feature>
<dbReference type="Pfam" id="PF07690">
    <property type="entry name" value="MFS_1"/>
    <property type="match status" value="1"/>
</dbReference>
<keyword evidence="7" id="KW-1185">Reference proteome</keyword>
<feature type="transmembrane region" description="Helical" evidence="5">
    <location>
        <begin position="330"/>
        <end position="347"/>
    </location>
</feature>
<evidence type="ECO:0000256" key="2">
    <source>
        <dbReference type="ARBA" id="ARBA00022692"/>
    </source>
</evidence>
<feature type="transmembrane region" description="Helical" evidence="5">
    <location>
        <begin position="220"/>
        <end position="239"/>
    </location>
</feature>
<dbReference type="Gene3D" id="1.20.1250.20">
    <property type="entry name" value="MFS general substrate transporter like domains"/>
    <property type="match status" value="1"/>
</dbReference>
<comment type="caution">
    <text evidence="6">The sequence shown here is derived from an EMBL/GenBank/DDBJ whole genome shotgun (WGS) entry which is preliminary data.</text>
</comment>
<keyword evidence="3 5" id="KW-1133">Transmembrane helix</keyword>
<dbReference type="EMBL" id="QCYY01002366">
    <property type="protein sequence ID" value="ROT70964.1"/>
    <property type="molecule type" value="Genomic_DNA"/>
</dbReference>
<evidence type="ECO:0000313" key="6">
    <source>
        <dbReference type="EMBL" id="ROT70964.1"/>
    </source>
</evidence>
<evidence type="ECO:0000256" key="3">
    <source>
        <dbReference type="ARBA" id="ARBA00022989"/>
    </source>
</evidence>
<dbReference type="GO" id="GO:0016020">
    <property type="term" value="C:membrane"/>
    <property type="evidence" value="ECO:0007669"/>
    <property type="project" value="UniProtKB-SubCell"/>
</dbReference>
<accession>A0A3R7PGE9</accession>
<dbReference type="AlphaFoldDB" id="A0A3R7PGE9"/>
<sequence length="484" mass="53762">MSRNEEDSPLLKRTRETEERPVRRTWLQVLSNVTVEPALLLFSCGHVIDSVYLPQIQIDKICSLTLNFSDEICQNLDSGSFAAEEDAVQKIASRFNVYSHWVEYLPALVSMLLMGAWGDTRDRKLPVIASFVGCLLSSLILLASVYWWFLPACLTYLAFIPVGVMGSVLGVYVNISAYLSGISGTRSRTLRLSVVETLKYATYPLGIYSALAVFERGGYVAVYAFQASLFSVAVVYLVLRLEKQRPTAVHLDPTRPRRVSDDLSLSRLRRSLALVWREREGGGRPQILGYAAIICIFTFDVGVKNIYYLYTQKKFSWEEESFSLWISVDYAFHALGSLVVLPVLSYYLRVHDSLIIFVGGASAMFYLMLIGTAPQPWVLYLASGTSVFMLMVTSAARGKISKLVNDDELGIVFGMVCVVNALMPVLATPVYSLVYNATVGVFPGTVFVLLAALCAVICCLAVWLYTRFDQQTAATSEVLDTQPG</sequence>
<protein>
    <recommendedName>
        <fullName evidence="8">Proton-coupled folate transporter</fullName>
    </recommendedName>
</protein>
<dbReference type="PANTHER" id="PTHR23507">
    <property type="entry name" value="ZGC:174356"/>
    <property type="match status" value="1"/>
</dbReference>
<evidence type="ECO:0000313" key="7">
    <source>
        <dbReference type="Proteomes" id="UP000283509"/>
    </source>
</evidence>
<feature type="transmembrane region" description="Helical" evidence="5">
    <location>
        <begin position="446"/>
        <end position="466"/>
    </location>
</feature>
<reference evidence="6 7" key="1">
    <citation type="submission" date="2018-04" db="EMBL/GenBank/DDBJ databases">
        <authorList>
            <person name="Zhang X."/>
            <person name="Yuan J."/>
            <person name="Li F."/>
            <person name="Xiang J."/>
        </authorList>
    </citation>
    <scope>NUCLEOTIDE SEQUENCE [LARGE SCALE GENOMIC DNA]</scope>
    <source>
        <tissue evidence="6">Muscle</tissue>
    </source>
</reference>
<evidence type="ECO:0000256" key="5">
    <source>
        <dbReference type="SAM" id="Phobius"/>
    </source>
</evidence>
<feature type="transmembrane region" description="Helical" evidence="5">
    <location>
        <begin position="354"/>
        <end position="371"/>
    </location>
</feature>
<dbReference type="OrthoDB" id="419734at2759"/>
<name>A0A3R7PGE9_PENVA</name>
<keyword evidence="2 5" id="KW-0812">Transmembrane</keyword>
<gene>
    <name evidence="6" type="ORF">C7M84_010745</name>
</gene>
<evidence type="ECO:0000256" key="4">
    <source>
        <dbReference type="ARBA" id="ARBA00023136"/>
    </source>
</evidence>
<proteinExistence type="predicted"/>
<evidence type="ECO:0008006" key="8">
    <source>
        <dbReference type="Google" id="ProtNLM"/>
    </source>
</evidence>